<evidence type="ECO:0000313" key="1">
    <source>
        <dbReference type="EMBL" id="BCY25906.1"/>
    </source>
</evidence>
<proteinExistence type="predicted"/>
<dbReference type="EMBL" id="AP024747">
    <property type="protein sequence ID" value="BCY25906.1"/>
    <property type="molecule type" value="Genomic_DNA"/>
</dbReference>
<dbReference type="AlphaFoldDB" id="A0AAD1KRY5"/>
<name>A0AAD1KRY5_9ACTN</name>
<evidence type="ECO:0000313" key="2">
    <source>
        <dbReference type="Proteomes" id="UP000825072"/>
    </source>
</evidence>
<reference evidence="1" key="1">
    <citation type="submission" date="2021-06" db="EMBL/GenBank/DDBJ databases">
        <title>Genome sequence of Cutibacterium modestum strain KB17-24694.</title>
        <authorList>
            <person name="Dekio I."/>
            <person name="Asahina A."/>
            <person name="Nishida M."/>
        </authorList>
    </citation>
    <scope>NUCLEOTIDE SEQUENCE</scope>
    <source>
        <strain evidence="1">KB17-24694</strain>
    </source>
</reference>
<sequence>MQAKWCWLVADMLATRQMGPARMALDTPGEQIWARNQTDFFKGSS</sequence>
<organism evidence="1 2">
    <name type="scientific">Cutibacterium modestum</name>
    <dbReference type="NCBI Taxonomy" id="2559073"/>
    <lineage>
        <taxon>Bacteria</taxon>
        <taxon>Bacillati</taxon>
        <taxon>Actinomycetota</taxon>
        <taxon>Actinomycetes</taxon>
        <taxon>Propionibacteriales</taxon>
        <taxon>Propionibacteriaceae</taxon>
        <taxon>Cutibacterium</taxon>
    </lineage>
</organism>
<dbReference type="Proteomes" id="UP000825072">
    <property type="component" value="Chromosome 1"/>
</dbReference>
<accession>A0AAD1KRY5</accession>
<protein>
    <submittedName>
        <fullName evidence="1">Uncharacterized protein</fullName>
    </submittedName>
</protein>
<gene>
    <name evidence="1" type="ORF">KB1_18960</name>
</gene>